<reference evidence="2" key="1">
    <citation type="submission" date="2018-05" db="EMBL/GenBank/DDBJ databases">
        <authorList>
            <person name="Lanie J.A."/>
            <person name="Ng W.-L."/>
            <person name="Kazmierczak K.M."/>
            <person name="Andrzejewski T.M."/>
            <person name="Davidsen T.M."/>
            <person name="Wayne K.J."/>
            <person name="Tettelin H."/>
            <person name="Glass J.I."/>
            <person name="Rusch D."/>
            <person name="Podicherti R."/>
            <person name="Tsui H.-C.T."/>
            <person name="Winkler M.E."/>
        </authorList>
    </citation>
    <scope>NUCLEOTIDE SEQUENCE</scope>
</reference>
<protein>
    <submittedName>
        <fullName evidence="2">Uncharacterized protein</fullName>
    </submittedName>
</protein>
<organism evidence="2">
    <name type="scientific">marine metagenome</name>
    <dbReference type="NCBI Taxonomy" id="408172"/>
    <lineage>
        <taxon>unclassified sequences</taxon>
        <taxon>metagenomes</taxon>
        <taxon>ecological metagenomes</taxon>
    </lineage>
</organism>
<feature type="transmembrane region" description="Helical" evidence="1">
    <location>
        <begin position="12"/>
        <end position="33"/>
    </location>
</feature>
<evidence type="ECO:0000313" key="2">
    <source>
        <dbReference type="EMBL" id="SVA93076.1"/>
    </source>
</evidence>
<keyword evidence="1" id="KW-0812">Transmembrane</keyword>
<accession>A0A381ZUZ6</accession>
<sequence length="176" mass="20066">MEESTTPPREDIFKFVAKTALIAAVVYVGFYSFDQWMRKKDGPWEVTFDKDANGTPMLVINWAARGFSDCKVLFPGESVPDGFQTFSTNYVDPSHLPLNIPFGEWFFADLTYLPGTVTYDLFVEDTNATSKGRRHEIELLPRGLVVNRKAHPWKGGMRIEVSAGDKQDWQETDVKY</sequence>
<keyword evidence="1" id="KW-1133">Transmembrane helix</keyword>
<name>A0A381ZUZ6_9ZZZZ</name>
<proteinExistence type="predicted"/>
<keyword evidence="1" id="KW-0472">Membrane</keyword>
<dbReference type="AlphaFoldDB" id="A0A381ZUZ6"/>
<dbReference type="EMBL" id="UINC01022770">
    <property type="protein sequence ID" value="SVA93076.1"/>
    <property type="molecule type" value="Genomic_DNA"/>
</dbReference>
<evidence type="ECO:0000256" key="1">
    <source>
        <dbReference type="SAM" id="Phobius"/>
    </source>
</evidence>
<gene>
    <name evidence="2" type="ORF">METZ01_LOCUS145930</name>
</gene>